<evidence type="ECO:0000313" key="2">
    <source>
        <dbReference type="EnsemblPlants" id="PAC:32967953.CDS.1"/>
    </source>
</evidence>
<gene>
    <name evidence="1" type="ORF">PHYPA_000179</name>
</gene>
<evidence type="ECO:0000313" key="3">
    <source>
        <dbReference type="Proteomes" id="UP000006727"/>
    </source>
</evidence>
<dbReference type="Proteomes" id="UP000006727">
    <property type="component" value="Chromosome 1"/>
</dbReference>
<dbReference type="InParanoid" id="A0A2K1L6U2"/>
<name>A0A2K1L6U2_PHYPA</name>
<accession>A0A2K1L6U2</accession>
<dbReference type="EnsemblPlants" id="Pp3c1_4200V3.1">
    <property type="protein sequence ID" value="PAC:32967953.CDS.1"/>
    <property type="gene ID" value="Pp3c1_4200"/>
</dbReference>
<keyword evidence="3" id="KW-1185">Reference proteome</keyword>
<dbReference type="Gramene" id="Pp3c1_4200V3.2">
    <property type="protein sequence ID" value="PAC:32967954.CDS.1"/>
    <property type="gene ID" value="Pp3c1_4200"/>
</dbReference>
<proteinExistence type="predicted"/>
<sequence length="51" mass="5899">MDICFTYNVLNQNLALTIKTKCQKTDLISKSRYKIHQSKCHCLLGLSQLKL</sequence>
<dbReference type="EMBL" id="ABEU02000001">
    <property type="protein sequence ID" value="PNR61756.1"/>
    <property type="molecule type" value="Genomic_DNA"/>
</dbReference>
<dbReference type="AlphaFoldDB" id="A0A2K1L6U2"/>
<dbReference type="EnsemblPlants" id="Pp3c1_4200V3.2">
    <property type="protein sequence ID" value="PAC:32967954.CDS.1"/>
    <property type="gene ID" value="Pp3c1_4200"/>
</dbReference>
<reference evidence="2" key="3">
    <citation type="submission" date="2020-12" db="UniProtKB">
        <authorList>
            <consortium name="EnsemblPlants"/>
        </authorList>
    </citation>
    <scope>IDENTIFICATION</scope>
</reference>
<reference evidence="1 3" key="2">
    <citation type="journal article" date="2018" name="Plant J.">
        <title>The Physcomitrella patens chromosome-scale assembly reveals moss genome structure and evolution.</title>
        <authorList>
            <person name="Lang D."/>
            <person name="Ullrich K.K."/>
            <person name="Murat F."/>
            <person name="Fuchs J."/>
            <person name="Jenkins J."/>
            <person name="Haas F.B."/>
            <person name="Piednoel M."/>
            <person name="Gundlach H."/>
            <person name="Van Bel M."/>
            <person name="Meyberg R."/>
            <person name="Vives C."/>
            <person name="Morata J."/>
            <person name="Symeonidi A."/>
            <person name="Hiss M."/>
            <person name="Muchero W."/>
            <person name="Kamisugi Y."/>
            <person name="Saleh O."/>
            <person name="Blanc G."/>
            <person name="Decker E.L."/>
            <person name="van Gessel N."/>
            <person name="Grimwood J."/>
            <person name="Hayes R.D."/>
            <person name="Graham S.W."/>
            <person name="Gunter L.E."/>
            <person name="McDaniel S.F."/>
            <person name="Hoernstein S.N.W."/>
            <person name="Larsson A."/>
            <person name="Li F.W."/>
            <person name="Perroud P.F."/>
            <person name="Phillips J."/>
            <person name="Ranjan P."/>
            <person name="Rokshar D.S."/>
            <person name="Rothfels C.J."/>
            <person name="Schneider L."/>
            <person name="Shu S."/>
            <person name="Stevenson D.W."/>
            <person name="Thummler F."/>
            <person name="Tillich M."/>
            <person name="Villarreal Aguilar J.C."/>
            <person name="Widiez T."/>
            <person name="Wong G.K."/>
            <person name="Wymore A."/>
            <person name="Zhang Y."/>
            <person name="Zimmer A.D."/>
            <person name="Quatrano R.S."/>
            <person name="Mayer K.F.X."/>
            <person name="Goodstein D."/>
            <person name="Casacuberta J.M."/>
            <person name="Vandepoele K."/>
            <person name="Reski R."/>
            <person name="Cuming A.C."/>
            <person name="Tuskan G.A."/>
            <person name="Maumus F."/>
            <person name="Salse J."/>
            <person name="Schmutz J."/>
            <person name="Rensing S.A."/>
        </authorList>
    </citation>
    <scope>NUCLEOTIDE SEQUENCE [LARGE SCALE GENOMIC DNA]</scope>
    <source>
        <strain evidence="2 3">cv. Gransden 2004</strain>
    </source>
</reference>
<organism evidence="1">
    <name type="scientific">Physcomitrium patens</name>
    <name type="common">Spreading-leaved earth moss</name>
    <name type="synonym">Physcomitrella patens</name>
    <dbReference type="NCBI Taxonomy" id="3218"/>
    <lineage>
        <taxon>Eukaryota</taxon>
        <taxon>Viridiplantae</taxon>
        <taxon>Streptophyta</taxon>
        <taxon>Embryophyta</taxon>
        <taxon>Bryophyta</taxon>
        <taxon>Bryophytina</taxon>
        <taxon>Bryopsida</taxon>
        <taxon>Funariidae</taxon>
        <taxon>Funariales</taxon>
        <taxon>Funariaceae</taxon>
        <taxon>Physcomitrium</taxon>
    </lineage>
</organism>
<dbReference type="Gramene" id="Pp3c1_4200V3.1">
    <property type="protein sequence ID" value="PAC:32967953.CDS.1"/>
    <property type="gene ID" value="Pp3c1_4200"/>
</dbReference>
<protein>
    <submittedName>
        <fullName evidence="1 2">Uncharacterized protein</fullName>
    </submittedName>
</protein>
<evidence type="ECO:0000313" key="1">
    <source>
        <dbReference type="EMBL" id="PNR61756.1"/>
    </source>
</evidence>
<reference evidence="1 3" key="1">
    <citation type="journal article" date="2008" name="Science">
        <title>The Physcomitrella genome reveals evolutionary insights into the conquest of land by plants.</title>
        <authorList>
            <person name="Rensing S."/>
            <person name="Lang D."/>
            <person name="Zimmer A."/>
            <person name="Terry A."/>
            <person name="Salamov A."/>
            <person name="Shapiro H."/>
            <person name="Nishiyama T."/>
            <person name="Perroud P.-F."/>
            <person name="Lindquist E."/>
            <person name="Kamisugi Y."/>
            <person name="Tanahashi T."/>
            <person name="Sakakibara K."/>
            <person name="Fujita T."/>
            <person name="Oishi K."/>
            <person name="Shin-I T."/>
            <person name="Kuroki Y."/>
            <person name="Toyoda A."/>
            <person name="Suzuki Y."/>
            <person name="Hashimoto A."/>
            <person name="Yamaguchi K."/>
            <person name="Sugano A."/>
            <person name="Kohara Y."/>
            <person name="Fujiyama A."/>
            <person name="Anterola A."/>
            <person name="Aoki S."/>
            <person name="Ashton N."/>
            <person name="Barbazuk W.B."/>
            <person name="Barker E."/>
            <person name="Bennetzen J."/>
            <person name="Bezanilla M."/>
            <person name="Blankenship R."/>
            <person name="Cho S.H."/>
            <person name="Dutcher S."/>
            <person name="Estelle M."/>
            <person name="Fawcett J.A."/>
            <person name="Gundlach H."/>
            <person name="Hanada K."/>
            <person name="Heyl A."/>
            <person name="Hicks K.A."/>
            <person name="Hugh J."/>
            <person name="Lohr M."/>
            <person name="Mayer K."/>
            <person name="Melkozernov A."/>
            <person name="Murata T."/>
            <person name="Nelson D."/>
            <person name="Pils B."/>
            <person name="Prigge M."/>
            <person name="Reiss B."/>
            <person name="Renner T."/>
            <person name="Rombauts S."/>
            <person name="Rushton P."/>
            <person name="Sanderfoot A."/>
            <person name="Schween G."/>
            <person name="Shiu S.-H."/>
            <person name="Stueber K."/>
            <person name="Theodoulou F.L."/>
            <person name="Tu H."/>
            <person name="Van de Peer Y."/>
            <person name="Verrier P.J."/>
            <person name="Waters E."/>
            <person name="Wood A."/>
            <person name="Yang L."/>
            <person name="Cove D."/>
            <person name="Cuming A."/>
            <person name="Hasebe M."/>
            <person name="Lucas S."/>
            <person name="Mishler D.B."/>
            <person name="Reski R."/>
            <person name="Grigoriev I."/>
            <person name="Quatrano R.S."/>
            <person name="Boore J.L."/>
        </authorList>
    </citation>
    <scope>NUCLEOTIDE SEQUENCE [LARGE SCALE GENOMIC DNA]</scope>
    <source>
        <strain evidence="2 3">cv. Gransden 2004</strain>
    </source>
</reference>
<dbReference type="PaxDb" id="3218-PP1S45_78V6.1"/>